<protein>
    <submittedName>
        <fullName evidence="1">Uncharacterized protein</fullName>
    </submittedName>
</protein>
<reference evidence="1" key="1">
    <citation type="journal article" date="2019" name="bioRxiv">
        <title>The Genome of the Zebra Mussel, Dreissena polymorpha: A Resource for Invasive Species Research.</title>
        <authorList>
            <person name="McCartney M.A."/>
            <person name="Auch B."/>
            <person name="Kono T."/>
            <person name="Mallez S."/>
            <person name="Zhang Y."/>
            <person name="Obille A."/>
            <person name="Becker A."/>
            <person name="Abrahante J.E."/>
            <person name="Garbe J."/>
            <person name="Badalamenti J.P."/>
            <person name="Herman A."/>
            <person name="Mangelson H."/>
            <person name="Liachko I."/>
            <person name="Sullivan S."/>
            <person name="Sone E.D."/>
            <person name="Koren S."/>
            <person name="Silverstein K.A.T."/>
            <person name="Beckman K.B."/>
            <person name="Gohl D.M."/>
        </authorList>
    </citation>
    <scope>NUCLEOTIDE SEQUENCE</scope>
    <source>
        <strain evidence="1">Duluth1</strain>
        <tissue evidence="1">Whole animal</tissue>
    </source>
</reference>
<gene>
    <name evidence="1" type="ORF">DPMN_133815</name>
</gene>
<name>A0A9D4FYL9_DREPO</name>
<proteinExistence type="predicted"/>
<reference evidence="1" key="2">
    <citation type="submission" date="2020-11" db="EMBL/GenBank/DDBJ databases">
        <authorList>
            <person name="McCartney M.A."/>
            <person name="Auch B."/>
            <person name="Kono T."/>
            <person name="Mallez S."/>
            <person name="Becker A."/>
            <person name="Gohl D.M."/>
            <person name="Silverstein K.A.T."/>
            <person name="Koren S."/>
            <person name="Bechman K.B."/>
            <person name="Herman A."/>
            <person name="Abrahante J.E."/>
            <person name="Garbe J."/>
        </authorList>
    </citation>
    <scope>NUCLEOTIDE SEQUENCE</scope>
    <source>
        <strain evidence="1">Duluth1</strain>
        <tissue evidence="1">Whole animal</tissue>
    </source>
</reference>
<evidence type="ECO:0000313" key="1">
    <source>
        <dbReference type="EMBL" id="KAH3805511.1"/>
    </source>
</evidence>
<organism evidence="1 2">
    <name type="scientific">Dreissena polymorpha</name>
    <name type="common">Zebra mussel</name>
    <name type="synonym">Mytilus polymorpha</name>
    <dbReference type="NCBI Taxonomy" id="45954"/>
    <lineage>
        <taxon>Eukaryota</taxon>
        <taxon>Metazoa</taxon>
        <taxon>Spiralia</taxon>
        <taxon>Lophotrochozoa</taxon>
        <taxon>Mollusca</taxon>
        <taxon>Bivalvia</taxon>
        <taxon>Autobranchia</taxon>
        <taxon>Heteroconchia</taxon>
        <taxon>Euheterodonta</taxon>
        <taxon>Imparidentia</taxon>
        <taxon>Neoheterodontei</taxon>
        <taxon>Myida</taxon>
        <taxon>Dreissenoidea</taxon>
        <taxon>Dreissenidae</taxon>
        <taxon>Dreissena</taxon>
    </lineage>
</organism>
<dbReference type="EMBL" id="JAIWYP010000006">
    <property type="protein sequence ID" value="KAH3805511.1"/>
    <property type="molecule type" value="Genomic_DNA"/>
</dbReference>
<sequence>MSSAECPTSYPLDHDVLRDEMSFVDLLNPYPLAHAAYPWDEMSAADSLCSYPVDNARR</sequence>
<evidence type="ECO:0000313" key="2">
    <source>
        <dbReference type="Proteomes" id="UP000828390"/>
    </source>
</evidence>
<dbReference type="AlphaFoldDB" id="A0A9D4FYL9"/>
<comment type="caution">
    <text evidence="1">The sequence shown here is derived from an EMBL/GenBank/DDBJ whole genome shotgun (WGS) entry which is preliminary data.</text>
</comment>
<accession>A0A9D4FYL9</accession>
<keyword evidence="2" id="KW-1185">Reference proteome</keyword>
<dbReference type="Proteomes" id="UP000828390">
    <property type="component" value="Unassembled WGS sequence"/>
</dbReference>